<comment type="caution">
    <text evidence="2">The sequence shown here is derived from an EMBL/GenBank/DDBJ whole genome shotgun (WGS) entry which is preliminary data.</text>
</comment>
<feature type="compositionally biased region" description="Polar residues" evidence="1">
    <location>
        <begin position="231"/>
        <end position="256"/>
    </location>
</feature>
<gene>
    <name evidence="2" type="ORF">F5X68DRAFT_15880</name>
</gene>
<feature type="compositionally biased region" description="Polar residues" evidence="1">
    <location>
        <begin position="8"/>
        <end position="18"/>
    </location>
</feature>
<feature type="region of interest" description="Disordered" evidence="1">
    <location>
        <begin position="1"/>
        <end position="31"/>
    </location>
</feature>
<evidence type="ECO:0000256" key="1">
    <source>
        <dbReference type="SAM" id="MobiDB-lite"/>
    </source>
</evidence>
<proteinExistence type="predicted"/>
<feature type="region of interest" description="Disordered" evidence="1">
    <location>
        <begin position="160"/>
        <end position="282"/>
    </location>
</feature>
<evidence type="ECO:0000313" key="2">
    <source>
        <dbReference type="EMBL" id="KAH6686429.1"/>
    </source>
</evidence>
<dbReference type="EMBL" id="JAGSXJ010000013">
    <property type="protein sequence ID" value="KAH6686429.1"/>
    <property type="molecule type" value="Genomic_DNA"/>
</dbReference>
<evidence type="ECO:0000313" key="3">
    <source>
        <dbReference type="Proteomes" id="UP000770015"/>
    </source>
</evidence>
<dbReference type="OrthoDB" id="3547724at2759"/>
<protein>
    <submittedName>
        <fullName evidence="2">Uncharacterized protein</fullName>
    </submittedName>
</protein>
<dbReference type="AlphaFoldDB" id="A0A9P8VAE3"/>
<organism evidence="2 3">
    <name type="scientific">Plectosphaerella plurivora</name>
    <dbReference type="NCBI Taxonomy" id="936078"/>
    <lineage>
        <taxon>Eukaryota</taxon>
        <taxon>Fungi</taxon>
        <taxon>Dikarya</taxon>
        <taxon>Ascomycota</taxon>
        <taxon>Pezizomycotina</taxon>
        <taxon>Sordariomycetes</taxon>
        <taxon>Hypocreomycetidae</taxon>
        <taxon>Glomerellales</taxon>
        <taxon>Plectosphaerellaceae</taxon>
        <taxon>Plectosphaerella</taxon>
    </lineage>
</organism>
<sequence length="388" mass="41798">MEAATRGGDSSASSTPSMSRHAGVDMLAGPITPSSVASEAHAIRRKVHHPAPPPRELLIRVLRNGTAYPLQYSWSGTDDFFIDEIKLNQLGISPHDWASPPPRQVELGGRMIQVYNYVTLDWSHEHESNSRRSDFWILSPGTIKHADVLLASGLAGQPWGLHPSSHSPSGFGPSARPPAVPNPPPAAPTYGQDFTSSSGFYSISSTSSPRAGQRSDHGLPPDIPRQRPLHHTSQGSRPIPSYASTVRPSESPTPSHRSARASAPGNPSAPDGGSKPGGADMVTVTICPQSAPDKASSRAVNLNAAPEAVLTRIRSSLGRVPGYDNPDWDMVQLSITPLGSGDVNPQDLTLDTEDFKNCWNSAVKFMRRYRAPELDSEFRFDIVLLESF</sequence>
<feature type="compositionally biased region" description="Low complexity" evidence="1">
    <location>
        <begin position="162"/>
        <end position="174"/>
    </location>
</feature>
<name>A0A9P8VAE3_9PEZI</name>
<feature type="compositionally biased region" description="Low complexity" evidence="1">
    <location>
        <begin position="196"/>
        <end position="208"/>
    </location>
</feature>
<keyword evidence="3" id="KW-1185">Reference proteome</keyword>
<reference evidence="2" key="1">
    <citation type="journal article" date="2021" name="Nat. Commun.">
        <title>Genetic determinants of endophytism in the Arabidopsis root mycobiome.</title>
        <authorList>
            <person name="Mesny F."/>
            <person name="Miyauchi S."/>
            <person name="Thiergart T."/>
            <person name="Pickel B."/>
            <person name="Atanasova L."/>
            <person name="Karlsson M."/>
            <person name="Huettel B."/>
            <person name="Barry K.W."/>
            <person name="Haridas S."/>
            <person name="Chen C."/>
            <person name="Bauer D."/>
            <person name="Andreopoulos W."/>
            <person name="Pangilinan J."/>
            <person name="LaButti K."/>
            <person name="Riley R."/>
            <person name="Lipzen A."/>
            <person name="Clum A."/>
            <person name="Drula E."/>
            <person name="Henrissat B."/>
            <person name="Kohler A."/>
            <person name="Grigoriev I.V."/>
            <person name="Martin F.M."/>
            <person name="Hacquard S."/>
        </authorList>
    </citation>
    <scope>NUCLEOTIDE SEQUENCE</scope>
    <source>
        <strain evidence="2">MPI-SDFR-AT-0117</strain>
    </source>
</reference>
<feature type="compositionally biased region" description="Pro residues" evidence="1">
    <location>
        <begin position="175"/>
        <end position="187"/>
    </location>
</feature>
<dbReference type="Proteomes" id="UP000770015">
    <property type="component" value="Unassembled WGS sequence"/>
</dbReference>
<accession>A0A9P8VAE3</accession>